<keyword evidence="4" id="KW-1185">Reference proteome</keyword>
<dbReference type="GeneID" id="61297434"/>
<keyword evidence="1" id="KW-0732">Signal</keyword>
<dbReference type="Proteomes" id="UP000182660">
    <property type="component" value="Unassembled WGS sequence"/>
</dbReference>
<feature type="chain" id="PRO_5015029910" evidence="1">
    <location>
        <begin position="27"/>
        <end position="157"/>
    </location>
</feature>
<evidence type="ECO:0000313" key="4">
    <source>
        <dbReference type="Proteomes" id="UP000182660"/>
    </source>
</evidence>
<dbReference type="PATRIC" id="fig|80854.5.peg.2489"/>
<evidence type="ECO:0000313" key="2">
    <source>
        <dbReference type="EMBL" id="SGY98412.1"/>
    </source>
</evidence>
<dbReference type="OrthoDB" id="6398996at2"/>
<accession>A0A090IJB4</accession>
<evidence type="ECO:0000313" key="3">
    <source>
        <dbReference type="EMBL" id="SGZ12303.1"/>
    </source>
</evidence>
<dbReference type="HOGENOM" id="CLU_1675893_0_0_6"/>
<reference evidence="3 5" key="2">
    <citation type="submission" date="2016-11" db="EMBL/GenBank/DDBJ databases">
        <authorList>
            <person name="Jaros S."/>
            <person name="Januszkiewicz K."/>
            <person name="Wedrychowicz H."/>
        </authorList>
    </citation>
    <scope>NUCLEOTIDE SEQUENCE [LARGE SCALE GENOMIC DNA]</scope>
    <source>
        <strain evidence="3">NVI 5450</strain>
    </source>
</reference>
<name>A0A090IJB4_9GAMM</name>
<organism evidence="3 5">
    <name type="scientific">Moritella viscosa</name>
    <dbReference type="NCBI Taxonomy" id="80854"/>
    <lineage>
        <taxon>Bacteria</taxon>
        <taxon>Pseudomonadati</taxon>
        <taxon>Pseudomonadota</taxon>
        <taxon>Gammaproteobacteria</taxon>
        <taxon>Alteromonadales</taxon>
        <taxon>Moritellaceae</taxon>
        <taxon>Moritella</taxon>
    </lineage>
</organism>
<gene>
    <name evidence="2" type="ORF">MT2528_3621</name>
    <name evidence="3" type="ORF">NVI5450_3817</name>
</gene>
<dbReference type="AlphaFoldDB" id="A0A090IJB4"/>
<dbReference type="EMBL" id="FPLJ01000079">
    <property type="protein sequence ID" value="SGY98412.1"/>
    <property type="molecule type" value="Genomic_DNA"/>
</dbReference>
<dbReference type="RefSeq" id="WP_045110529.1">
    <property type="nucleotide sequence ID" value="NZ_CAWQZC010000025.1"/>
</dbReference>
<feature type="signal peptide" evidence="1">
    <location>
        <begin position="1"/>
        <end position="26"/>
    </location>
</feature>
<dbReference type="Proteomes" id="UP000183794">
    <property type="component" value="Unassembled WGS sequence"/>
</dbReference>
<reference evidence="2 4" key="1">
    <citation type="submission" date="2016-11" db="EMBL/GenBank/DDBJ databases">
        <authorList>
            <person name="Klemetsen T."/>
        </authorList>
    </citation>
    <scope>NUCLEOTIDE SEQUENCE [LARGE SCALE GENOMIC DNA]</scope>
    <source>
        <strain evidence="2">MT 2528</strain>
    </source>
</reference>
<protein>
    <submittedName>
        <fullName evidence="3">Uncharacterized protein</fullName>
    </submittedName>
</protein>
<evidence type="ECO:0000313" key="5">
    <source>
        <dbReference type="Proteomes" id="UP000183794"/>
    </source>
</evidence>
<proteinExistence type="predicted"/>
<sequence length="157" mass="17714">MKGLIQNKYIRTTLLLATLISQYGCANSPTVIPMAMAGIVSVSQPDKSKRIEPRKLNFTFEYKQIELNREQRNRLLYLYDWQHGAIISYGKAKAENDYTGLSIGHKRVQAVSQALAKNQEVLQVNYDPTLAADSVVIEEKVIIATDKTTNLVEKSRL</sequence>
<dbReference type="EMBL" id="FPLD01000102">
    <property type="protein sequence ID" value="SGZ12303.1"/>
    <property type="molecule type" value="Genomic_DNA"/>
</dbReference>
<dbReference type="STRING" id="80854.MVIS_2337"/>
<evidence type="ECO:0000256" key="1">
    <source>
        <dbReference type="SAM" id="SignalP"/>
    </source>
</evidence>
<dbReference type="KEGG" id="mvs:MVIS_2337"/>